<dbReference type="Proteomes" id="UP000634206">
    <property type="component" value="Unassembled WGS sequence"/>
</dbReference>
<gene>
    <name evidence="4" type="ORF">JIN83_07050</name>
</gene>
<sequence>MRAIEKAVWWRGWIGRGDLAEIFGISRAQASSDLQKFQELNPGALVYQMSRKRYEGPPEMRCVLHEPRLEEGMAAFLGDRSTAAVSLGNTVNSVARVDLPQRKGKDLVERALLMAVAEGLKLRVRYWSVNSGKASWRYLAPHAFGHDGYRWHVRAWCYEREAYLDFVLGRMEKTDWPEPHDSVLPEDQGWQETVTVKLKPNSALNDPAKRAIEMDYGIRKNGQLTIKVRQAMERYLLEHLRIGHDGGELPRHFERV</sequence>
<dbReference type="PIRSF" id="PIRSF015558">
    <property type="entry name" value="Txn_reg_DeoR_prd"/>
    <property type="match status" value="1"/>
</dbReference>
<evidence type="ECO:0000313" key="5">
    <source>
        <dbReference type="Proteomes" id="UP000634206"/>
    </source>
</evidence>
<evidence type="ECO:0000313" key="4">
    <source>
        <dbReference type="EMBL" id="MBK1854710.1"/>
    </source>
</evidence>
<feature type="domain" description="DNA-binding transcriptional repressor CapW winged helix-turn-helix" evidence="3">
    <location>
        <begin position="2"/>
        <end position="74"/>
    </location>
</feature>
<dbReference type="InterPro" id="IPR059019">
    <property type="entry name" value="WHD_CapW"/>
</dbReference>
<comment type="caution">
    <text evidence="4">The sequence shown here is derived from an EMBL/GenBank/DDBJ whole genome shotgun (WGS) entry which is preliminary data.</text>
</comment>
<dbReference type="Pfam" id="PF26107">
    <property type="entry name" value="BrxR_CTD"/>
    <property type="match status" value="1"/>
</dbReference>
<evidence type="ECO:0000259" key="2">
    <source>
        <dbReference type="Pfam" id="PF26107"/>
    </source>
</evidence>
<dbReference type="RefSeq" id="WP_309489316.1">
    <property type="nucleotide sequence ID" value="NZ_JAENIG010000003.1"/>
</dbReference>
<dbReference type="Pfam" id="PF13280">
    <property type="entry name" value="WYL"/>
    <property type="match status" value="1"/>
</dbReference>
<dbReference type="PROSITE" id="PS52050">
    <property type="entry name" value="WYL"/>
    <property type="match status" value="1"/>
</dbReference>
<keyword evidence="5" id="KW-1185">Reference proteome</keyword>
<reference evidence="4" key="1">
    <citation type="submission" date="2021-01" db="EMBL/GenBank/DDBJ databases">
        <title>Modified the classification status of verrucomicrobia.</title>
        <authorList>
            <person name="Feng X."/>
        </authorList>
    </citation>
    <scope>NUCLEOTIDE SEQUENCE</scope>
    <source>
        <strain evidence="4">5K15</strain>
    </source>
</reference>
<proteinExistence type="predicted"/>
<dbReference type="EMBL" id="JAENIG010000003">
    <property type="protein sequence ID" value="MBK1854710.1"/>
    <property type="molecule type" value="Genomic_DNA"/>
</dbReference>
<name>A0AAE2SDU5_9BACT</name>
<feature type="domain" description="WYL" evidence="1">
    <location>
        <begin position="111"/>
        <end position="173"/>
    </location>
</feature>
<evidence type="ECO:0000259" key="1">
    <source>
        <dbReference type="Pfam" id="PF13280"/>
    </source>
</evidence>
<dbReference type="InterPro" id="IPR016634">
    <property type="entry name" value="CapW-like"/>
</dbReference>
<dbReference type="AlphaFoldDB" id="A0AAE2SDU5"/>
<organism evidence="4 5">
    <name type="scientific">Oceaniferula flava</name>
    <dbReference type="NCBI Taxonomy" id="2800421"/>
    <lineage>
        <taxon>Bacteria</taxon>
        <taxon>Pseudomonadati</taxon>
        <taxon>Verrucomicrobiota</taxon>
        <taxon>Verrucomicrobiia</taxon>
        <taxon>Verrucomicrobiales</taxon>
        <taxon>Verrucomicrobiaceae</taxon>
        <taxon>Oceaniferula</taxon>
    </lineage>
</organism>
<accession>A0AAE2SDU5</accession>
<dbReference type="Pfam" id="PF26109">
    <property type="entry name" value="WHD_BrxR"/>
    <property type="match status" value="1"/>
</dbReference>
<protein>
    <submittedName>
        <fullName evidence="4">WYL domain-containing protein</fullName>
    </submittedName>
</protein>
<dbReference type="InterPro" id="IPR026881">
    <property type="entry name" value="WYL_dom"/>
</dbReference>
<dbReference type="InterPro" id="IPR059020">
    <property type="entry name" value="CapW_CTD"/>
</dbReference>
<feature type="domain" description="DNA-binding transcriptional repressor CapW C-terminal dimerisation" evidence="2">
    <location>
        <begin position="193"/>
        <end position="249"/>
    </location>
</feature>
<evidence type="ECO:0000259" key="3">
    <source>
        <dbReference type="Pfam" id="PF26109"/>
    </source>
</evidence>